<dbReference type="Proteomes" id="UP000438914">
    <property type="component" value="Unassembled WGS sequence"/>
</dbReference>
<organism evidence="7 8">
    <name type="scientific">Hallella mizrahii</name>
    <dbReference type="NCBI Taxonomy" id="2606637"/>
    <lineage>
        <taxon>Bacteria</taxon>
        <taxon>Pseudomonadati</taxon>
        <taxon>Bacteroidota</taxon>
        <taxon>Bacteroidia</taxon>
        <taxon>Bacteroidales</taxon>
        <taxon>Prevotellaceae</taxon>
        <taxon>Hallella</taxon>
    </lineage>
</organism>
<keyword evidence="8" id="KW-1185">Reference proteome</keyword>
<evidence type="ECO:0000256" key="3">
    <source>
        <dbReference type="ARBA" id="ARBA00022729"/>
    </source>
</evidence>
<dbReference type="AlphaFoldDB" id="A0A7K0KDG6"/>
<dbReference type="PROSITE" id="PS51257">
    <property type="entry name" value="PROKAR_LIPOPROTEIN"/>
    <property type="match status" value="1"/>
</dbReference>
<evidence type="ECO:0000313" key="7">
    <source>
        <dbReference type="EMBL" id="MST83962.1"/>
    </source>
</evidence>
<sequence>MATFDKHLLHTVGTMALAALLGGCAADDMPASSGEALRLSPQIENAAAVTRASTASDESLNETAIEHLDVIIYNTNNGVMQKRLTGVQTGQANLLVTGDWKSIMPEGSRLKVYAIANATQQPATGIDEKALGALEQQDVDIYKPYDTTENNGKTFLMSGSTDYTVTTRADQTIDVQLERAAAKLVVNLNVDLPGYEIGTPSWRVDNFNTNTHVFKPTDDETTADVSTRPYNSIVTKTVTNQYRINTYSYAQTWDGHNYAPMILLRLPLTKDATTTIYYYRIPLVGKSVTEIKRNHLYEANVTIATLGSSTELTNETPLQATYAILPWTVHTTNINADKQHYLMVTEDFLVMHNISMDNSIQFFASDYCSYTIDAVYYYDKNGNKINIPSYSAQYPTISGVAGNKDGKIAINSRVPDNLTVKFIKFTIKSGNLSKTLTIKQYPLEFAQNITGWYSSRSTNGWITPNNQRGKTYRDYRIGWTNNYGYYAKYYADGYVRYLGGYDNGDDVNGLTNNRMYVIQVKSTNGKYSIGHPKLASDGSSQDQVVSPAFMIASQLGAVNSSGFDATKALKHCETYREVGTDGTVYDGWRLPTNKEVNIIIDYQGDSNSPIDVVLAGSHYRTLSKERQATGISGDNNGNFVRCVRDLTPAEIERLEQQKD</sequence>
<feature type="domain" description="Major fimbrial subunit protein N-terminal" evidence="5">
    <location>
        <begin position="48"/>
        <end position="177"/>
    </location>
</feature>
<dbReference type="Pfam" id="PF26306">
    <property type="entry name" value="FimD_3rd"/>
    <property type="match status" value="1"/>
</dbReference>
<comment type="subcellular location">
    <subcellularLocation>
        <location evidence="1">Fimbrium</location>
    </subcellularLocation>
</comment>
<evidence type="ECO:0000256" key="1">
    <source>
        <dbReference type="ARBA" id="ARBA00004561"/>
    </source>
</evidence>
<feature type="domain" description="Major fimbrium tip subunit FimD third Ig-like" evidence="6">
    <location>
        <begin position="343"/>
        <end position="442"/>
    </location>
</feature>
<dbReference type="InterPro" id="IPR029141">
    <property type="entry name" value="FimA_N"/>
</dbReference>
<evidence type="ECO:0000313" key="8">
    <source>
        <dbReference type="Proteomes" id="UP000438914"/>
    </source>
</evidence>
<name>A0A7K0KDG6_9BACT</name>
<evidence type="ECO:0000256" key="4">
    <source>
        <dbReference type="ARBA" id="ARBA00023263"/>
    </source>
</evidence>
<dbReference type="Pfam" id="PF06321">
    <property type="entry name" value="P_gingi_FimA"/>
    <property type="match status" value="1"/>
</dbReference>
<dbReference type="InterPro" id="IPR058822">
    <property type="entry name" value="Ig-like_FimD_3rd"/>
</dbReference>
<keyword evidence="3" id="KW-0732">Signal</keyword>
<protein>
    <submittedName>
        <fullName evidence="7">DUF4906 domain-containing protein</fullName>
    </submittedName>
</protein>
<dbReference type="Gene3D" id="2.60.40.2580">
    <property type="match status" value="1"/>
</dbReference>
<dbReference type="EMBL" id="VUNG01000007">
    <property type="protein sequence ID" value="MST83962.1"/>
    <property type="molecule type" value="Genomic_DNA"/>
</dbReference>
<dbReference type="GO" id="GO:0009289">
    <property type="term" value="C:pilus"/>
    <property type="evidence" value="ECO:0007669"/>
    <property type="project" value="UniProtKB-SubCell"/>
</dbReference>
<evidence type="ECO:0000259" key="6">
    <source>
        <dbReference type="Pfam" id="PF26306"/>
    </source>
</evidence>
<proteinExistence type="inferred from homology"/>
<comment type="caution">
    <text evidence="7">The sequence shown here is derived from an EMBL/GenBank/DDBJ whole genome shotgun (WGS) entry which is preliminary data.</text>
</comment>
<comment type="similarity">
    <text evidence="2">Belongs to the bacteroidetes fimbrillin superfamily. FimA/Mfa1 family.</text>
</comment>
<accession>A0A7K0KDG6</accession>
<reference evidence="7 8" key="1">
    <citation type="submission" date="2019-08" db="EMBL/GenBank/DDBJ databases">
        <title>In-depth cultivation of the pig gut microbiome towards novel bacterial diversity and tailored functional studies.</title>
        <authorList>
            <person name="Wylensek D."/>
            <person name="Hitch T.C.A."/>
            <person name="Clavel T."/>
        </authorList>
    </citation>
    <scope>NUCLEOTIDE SEQUENCE [LARGE SCALE GENOMIC DNA]</scope>
    <source>
        <strain evidence="7 8">LKV-178-WT-2A</strain>
    </source>
</reference>
<evidence type="ECO:0000259" key="5">
    <source>
        <dbReference type="Pfam" id="PF06321"/>
    </source>
</evidence>
<keyword evidence="4" id="KW-0281">Fimbrium</keyword>
<dbReference type="RefSeq" id="WP_154533546.1">
    <property type="nucleotide sequence ID" value="NZ_VUNG01000007.1"/>
</dbReference>
<gene>
    <name evidence="7" type="ORF">FYJ73_04650</name>
</gene>
<evidence type="ECO:0000256" key="2">
    <source>
        <dbReference type="ARBA" id="ARBA00006011"/>
    </source>
</evidence>